<feature type="non-terminal residue" evidence="1">
    <location>
        <position position="95"/>
    </location>
</feature>
<sequence>RMYGVDVVREFPHDPDAFTQGLLYAGDDTLFESTGLRGRSSVRRVALETGKVLAIHEMPTAYFGEGLTLLNDRLFQVTWLTKTGFIYDRSNLSRV</sequence>
<gene>
    <name evidence="1" type="ORF">M569_14871</name>
</gene>
<dbReference type="GO" id="GO:0016603">
    <property type="term" value="F:glutaminyl-peptide cyclotransferase activity"/>
    <property type="evidence" value="ECO:0007669"/>
    <property type="project" value="InterPro"/>
</dbReference>
<feature type="non-terminal residue" evidence="1">
    <location>
        <position position="1"/>
    </location>
</feature>
<dbReference type="PANTHER" id="PTHR31270:SF1">
    <property type="entry name" value="GLUTAMINYL-PEPTIDE CYCLOTRANSFERASE"/>
    <property type="match status" value="1"/>
</dbReference>
<accession>S8DB55</accession>
<reference evidence="1 2" key="1">
    <citation type="journal article" date="2013" name="BMC Genomics">
        <title>The miniature genome of a carnivorous plant Genlisea aurea contains a low number of genes and short non-coding sequences.</title>
        <authorList>
            <person name="Leushkin E.V."/>
            <person name="Sutormin R.A."/>
            <person name="Nabieva E.R."/>
            <person name="Penin A.A."/>
            <person name="Kondrashov A.S."/>
            <person name="Logacheva M.D."/>
        </authorList>
    </citation>
    <scope>NUCLEOTIDE SEQUENCE [LARGE SCALE GENOMIC DNA]</scope>
</reference>
<dbReference type="InterPro" id="IPR007788">
    <property type="entry name" value="QCT"/>
</dbReference>
<dbReference type="AlphaFoldDB" id="S8DB55"/>
<evidence type="ECO:0000313" key="1">
    <source>
        <dbReference type="EMBL" id="EPS59933.1"/>
    </source>
</evidence>
<dbReference type="EMBL" id="AUSU01007962">
    <property type="protein sequence ID" value="EPS59933.1"/>
    <property type="molecule type" value="Genomic_DNA"/>
</dbReference>
<dbReference type="PANTHER" id="PTHR31270">
    <property type="entry name" value="GLUTAMINYL-PEPTIDE CYCLOTRANSFERASE"/>
    <property type="match status" value="1"/>
</dbReference>
<protein>
    <submittedName>
        <fullName evidence="1">Uncharacterized protein</fullName>
    </submittedName>
</protein>
<evidence type="ECO:0000313" key="2">
    <source>
        <dbReference type="Proteomes" id="UP000015453"/>
    </source>
</evidence>
<dbReference type="OrthoDB" id="409395at2759"/>
<comment type="caution">
    <text evidence="1">The sequence shown here is derived from an EMBL/GenBank/DDBJ whole genome shotgun (WGS) entry which is preliminary data.</text>
</comment>
<dbReference type="Pfam" id="PF05096">
    <property type="entry name" value="Glu_cyclase_2"/>
    <property type="match status" value="1"/>
</dbReference>
<organism evidence="1 2">
    <name type="scientific">Genlisea aurea</name>
    <dbReference type="NCBI Taxonomy" id="192259"/>
    <lineage>
        <taxon>Eukaryota</taxon>
        <taxon>Viridiplantae</taxon>
        <taxon>Streptophyta</taxon>
        <taxon>Embryophyta</taxon>
        <taxon>Tracheophyta</taxon>
        <taxon>Spermatophyta</taxon>
        <taxon>Magnoliopsida</taxon>
        <taxon>eudicotyledons</taxon>
        <taxon>Gunneridae</taxon>
        <taxon>Pentapetalae</taxon>
        <taxon>asterids</taxon>
        <taxon>lamiids</taxon>
        <taxon>Lamiales</taxon>
        <taxon>Lentibulariaceae</taxon>
        <taxon>Genlisea</taxon>
    </lineage>
</organism>
<name>S8DB55_9LAMI</name>
<keyword evidence="2" id="KW-1185">Reference proteome</keyword>
<proteinExistence type="predicted"/>
<dbReference type="Proteomes" id="UP000015453">
    <property type="component" value="Unassembled WGS sequence"/>
</dbReference>